<accession>A0A2W1K6M0</accession>
<feature type="region of interest" description="Disordered" evidence="1">
    <location>
        <begin position="229"/>
        <end position="249"/>
    </location>
</feature>
<organism evidence="3 4">
    <name type="scientific">Acaryochloris thomasi RCC1774</name>
    <dbReference type="NCBI Taxonomy" id="1764569"/>
    <lineage>
        <taxon>Bacteria</taxon>
        <taxon>Bacillati</taxon>
        <taxon>Cyanobacteriota</taxon>
        <taxon>Cyanophyceae</taxon>
        <taxon>Acaryochloridales</taxon>
        <taxon>Acaryochloridaceae</taxon>
        <taxon>Acaryochloris</taxon>
        <taxon>Acaryochloris thomasi</taxon>
    </lineage>
</organism>
<reference evidence="3 4" key="1">
    <citation type="journal article" date="2018" name="Sci. Rep.">
        <title>A novel species of the marine cyanobacterium Acaryochloris with a unique pigment content and lifestyle.</title>
        <authorList>
            <person name="Partensky F."/>
            <person name="Six C."/>
            <person name="Ratin M."/>
            <person name="Garczarek L."/>
            <person name="Vaulot D."/>
            <person name="Probert I."/>
            <person name="Calteau A."/>
            <person name="Gourvil P."/>
            <person name="Marie D."/>
            <person name="Grebert T."/>
            <person name="Bouchier C."/>
            <person name="Le Panse S."/>
            <person name="Gachenot M."/>
            <person name="Rodriguez F."/>
            <person name="Garrido J.L."/>
        </authorList>
    </citation>
    <scope>NUCLEOTIDE SEQUENCE [LARGE SCALE GENOMIC DNA]</scope>
    <source>
        <strain evidence="3 4">RCC1774</strain>
    </source>
</reference>
<evidence type="ECO:0000313" key="3">
    <source>
        <dbReference type="EMBL" id="PZD75247.1"/>
    </source>
</evidence>
<dbReference type="EMBL" id="PQWO01000001">
    <property type="protein sequence ID" value="PZD75247.1"/>
    <property type="molecule type" value="Genomic_DNA"/>
</dbReference>
<dbReference type="Proteomes" id="UP000248857">
    <property type="component" value="Unassembled WGS sequence"/>
</dbReference>
<dbReference type="Pfam" id="PF00498">
    <property type="entry name" value="FHA"/>
    <property type="match status" value="1"/>
</dbReference>
<name>A0A2W1K6M0_9CYAN</name>
<protein>
    <submittedName>
        <fullName evidence="3">Glycogen accumulation regulator GarA</fullName>
    </submittedName>
</protein>
<dbReference type="InterPro" id="IPR008984">
    <property type="entry name" value="SMAD_FHA_dom_sf"/>
</dbReference>
<sequence>MTVSPSSTAKKSKKIAPERHVLVIDNGNRRAISLDAAAYSIGRDPSNAIVLDTVTVSRKHAILLRLPIPGENRYRYRLIDGDSNGQPSANGVFVNQQRCNSHELVNGDIIGLGRKIQASYLTVTMEEAEFAQYLESIEFHSLKKSNLVDSRATLVADIDADSTGLSDAPHNSSSPEPDFKSTMIEEEPDLNPIEPKKGNLQDFIAHHRLKILLVSVLITTALGLAGKMASTQSQEQQKSSTLSTSVLYA</sequence>
<evidence type="ECO:0000313" key="4">
    <source>
        <dbReference type="Proteomes" id="UP000248857"/>
    </source>
</evidence>
<keyword evidence="4" id="KW-1185">Reference proteome</keyword>
<dbReference type="InterPro" id="IPR000253">
    <property type="entry name" value="FHA_dom"/>
</dbReference>
<evidence type="ECO:0000259" key="2">
    <source>
        <dbReference type="PROSITE" id="PS50006"/>
    </source>
</evidence>
<feature type="compositionally biased region" description="Polar residues" evidence="1">
    <location>
        <begin position="163"/>
        <end position="175"/>
    </location>
</feature>
<feature type="compositionally biased region" description="Low complexity" evidence="1">
    <location>
        <begin position="230"/>
        <end position="249"/>
    </location>
</feature>
<dbReference type="AlphaFoldDB" id="A0A2W1K6M0"/>
<dbReference type="Gene3D" id="2.60.200.20">
    <property type="match status" value="1"/>
</dbReference>
<dbReference type="SUPFAM" id="SSF49879">
    <property type="entry name" value="SMAD/FHA domain"/>
    <property type="match status" value="1"/>
</dbReference>
<dbReference type="PROSITE" id="PS50006">
    <property type="entry name" value="FHA_DOMAIN"/>
    <property type="match status" value="1"/>
</dbReference>
<gene>
    <name evidence="3" type="primary">garA_1</name>
    <name evidence="3" type="ORF">C1752_00453</name>
</gene>
<feature type="domain" description="FHA" evidence="2">
    <location>
        <begin position="39"/>
        <end position="99"/>
    </location>
</feature>
<comment type="caution">
    <text evidence="3">The sequence shown here is derived from an EMBL/GenBank/DDBJ whole genome shotgun (WGS) entry which is preliminary data.</text>
</comment>
<dbReference type="RefSeq" id="WP_233501266.1">
    <property type="nucleotide sequence ID" value="NZ_CAWNWM010000001.1"/>
</dbReference>
<evidence type="ECO:0000256" key="1">
    <source>
        <dbReference type="SAM" id="MobiDB-lite"/>
    </source>
</evidence>
<dbReference type="SMART" id="SM00240">
    <property type="entry name" value="FHA"/>
    <property type="match status" value="1"/>
</dbReference>
<feature type="region of interest" description="Disordered" evidence="1">
    <location>
        <begin position="161"/>
        <end position="182"/>
    </location>
</feature>
<proteinExistence type="predicted"/>